<sequence>MTLEEGIFVGTVMHKRMRPVRHEFRYSVFSLLIDVDRMEEIAKRLRLLSVDRGNLFSIFRRDHGAGDGQLRRHLDGLATRMIGPERMERWLMLTYPRILGYVFNPLTVYYGLDGDGRVRGVVYEVSNTFGERHSYALPVEADGAAIRQTADKAFYVSPFNPVSGRYRFRTRTPDETAQMTILLEDEAGPMFAAAFSGKRQPLTDQVLSALFARHWFMTFKVWGGIHYEALRLWLKGLKIYPRPGNGEETKAYARSLIMRPTARK</sequence>
<proteinExistence type="predicted"/>
<dbReference type="InterPro" id="IPR010775">
    <property type="entry name" value="DUF1365"/>
</dbReference>
<gene>
    <name evidence="1" type="ORF">K1W69_09245</name>
</gene>
<dbReference type="Proteomes" id="UP001196509">
    <property type="component" value="Unassembled WGS sequence"/>
</dbReference>
<name>A0AAE3D112_9HYPH</name>
<evidence type="ECO:0000313" key="2">
    <source>
        <dbReference type="Proteomes" id="UP001196509"/>
    </source>
</evidence>
<protein>
    <submittedName>
        <fullName evidence="1">DUF1365 domain-containing protein</fullName>
    </submittedName>
</protein>
<dbReference type="RefSeq" id="WP_220228079.1">
    <property type="nucleotide sequence ID" value="NZ_JAICBX010000002.1"/>
</dbReference>
<accession>A0AAE3D112</accession>
<dbReference type="AlphaFoldDB" id="A0AAE3D112"/>
<evidence type="ECO:0000313" key="1">
    <source>
        <dbReference type="EMBL" id="MBW8637371.1"/>
    </source>
</evidence>
<comment type="caution">
    <text evidence="1">The sequence shown here is derived from an EMBL/GenBank/DDBJ whole genome shotgun (WGS) entry which is preliminary data.</text>
</comment>
<dbReference type="PANTHER" id="PTHR33973:SF4">
    <property type="entry name" value="OS07G0153300 PROTEIN"/>
    <property type="match status" value="1"/>
</dbReference>
<keyword evidence="2" id="KW-1185">Reference proteome</keyword>
<reference evidence="1" key="1">
    <citation type="submission" date="2021-08" db="EMBL/GenBank/DDBJ databases">
        <title>Hoeflea bacterium WL0058 sp. nov., isolated from the sediment.</title>
        <authorList>
            <person name="Wang L."/>
            <person name="Zhang D."/>
        </authorList>
    </citation>
    <scope>NUCLEOTIDE SEQUENCE</scope>
    <source>
        <strain evidence="1">WL0058</strain>
    </source>
</reference>
<organism evidence="1 2">
    <name type="scientific">Flavimaribacter sediminis</name>
    <dbReference type="NCBI Taxonomy" id="2865987"/>
    <lineage>
        <taxon>Bacteria</taxon>
        <taxon>Pseudomonadati</taxon>
        <taxon>Pseudomonadota</taxon>
        <taxon>Alphaproteobacteria</taxon>
        <taxon>Hyphomicrobiales</taxon>
        <taxon>Rhizobiaceae</taxon>
        <taxon>Flavimaribacter</taxon>
    </lineage>
</organism>
<dbReference type="Pfam" id="PF07103">
    <property type="entry name" value="DUF1365"/>
    <property type="match status" value="1"/>
</dbReference>
<dbReference type="PANTHER" id="PTHR33973">
    <property type="entry name" value="OS07G0153300 PROTEIN"/>
    <property type="match status" value="1"/>
</dbReference>
<dbReference type="EMBL" id="JAICBX010000002">
    <property type="protein sequence ID" value="MBW8637371.1"/>
    <property type="molecule type" value="Genomic_DNA"/>
</dbReference>